<dbReference type="Pfam" id="PF05050">
    <property type="entry name" value="Methyltransf_21"/>
    <property type="match status" value="1"/>
</dbReference>
<accession>A0A1I1LX05</accession>
<protein>
    <submittedName>
        <fullName evidence="2">Methyltransferase, FkbM family</fullName>
    </submittedName>
</protein>
<organism evidence="2 3">
    <name type="scientific">Natronobacterium haloterrestre</name>
    <name type="common">Halobiforma haloterrestris</name>
    <dbReference type="NCBI Taxonomy" id="148448"/>
    <lineage>
        <taxon>Archaea</taxon>
        <taxon>Methanobacteriati</taxon>
        <taxon>Methanobacteriota</taxon>
        <taxon>Stenosarchaea group</taxon>
        <taxon>Halobacteria</taxon>
        <taxon>Halobacteriales</taxon>
        <taxon>Natrialbaceae</taxon>
        <taxon>Natronobacterium</taxon>
    </lineage>
</organism>
<dbReference type="NCBIfam" id="TIGR01444">
    <property type="entry name" value="fkbM_fam"/>
    <property type="match status" value="1"/>
</dbReference>
<name>A0A1I1LX05_NATHA</name>
<evidence type="ECO:0000313" key="3">
    <source>
        <dbReference type="Proteomes" id="UP000199161"/>
    </source>
</evidence>
<dbReference type="Proteomes" id="UP000199161">
    <property type="component" value="Unassembled WGS sequence"/>
</dbReference>
<dbReference type="OrthoDB" id="275825at2157"/>
<dbReference type="Gene3D" id="3.40.50.150">
    <property type="entry name" value="Vaccinia Virus protein VP39"/>
    <property type="match status" value="1"/>
</dbReference>
<dbReference type="InterPro" id="IPR006342">
    <property type="entry name" value="FkbM_mtfrase"/>
</dbReference>
<dbReference type="InterPro" id="IPR052514">
    <property type="entry name" value="SAM-dependent_MTase"/>
</dbReference>
<feature type="domain" description="Methyltransferase FkbM" evidence="1">
    <location>
        <begin position="16"/>
        <end position="153"/>
    </location>
</feature>
<dbReference type="AlphaFoldDB" id="A0A1I1LX05"/>
<gene>
    <name evidence="2" type="ORF">SAMN05444422_1218</name>
</gene>
<keyword evidence="2" id="KW-0808">Transferase</keyword>
<evidence type="ECO:0000313" key="2">
    <source>
        <dbReference type="EMBL" id="SFC75478.1"/>
    </source>
</evidence>
<keyword evidence="2" id="KW-0489">Methyltransferase</keyword>
<dbReference type="GO" id="GO:0032259">
    <property type="term" value="P:methylation"/>
    <property type="evidence" value="ECO:0007669"/>
    <property type="project" value="UniProtKB-KW"/>
</dbReference>
<evidence type="ECO:0000259" key="1">
    <source>
        <dbReference type="Pfam" id="PF05050"/>
    </source>
</evidence>
<dbReference type="SUPFAM" id="SSF53335">
    <property type="entry name" value="S-adenosyl-L-methionine-dependent methyltransferases"/>
    <property type="match status" value="1"/>
</dbReference>
<dbReference type="GO" id="GO:0008168">
    <property type="term" value="F:methyltransferase activity"/>
    <property type="evidence" value="ECO:0007669"/>
    <property type="project" value="UniProtKB-KW"/>
</dbReference>
<dbReference type="InterPro" id="IPR029063">
    <property type="entry name" value="SAM-dependent_MTases_sf"/>
</dbReference>
<dbReference type="PANTHER" id="PTHR34203:SF15">
    <property type="entry name" value="SLL1173 PROTEIN"/>
    <property type="match status" value="1"/>
</dbReference>
<dbReference type="PANTHER" id="PTHR34203">
    <property type="entry name" value="METHYLTRANSFERASE, FKBM FAMILY PROTEIN"/>
    <property type="match status" value="1"/>
</dbReference>
<keyword evidence="3" id="KW-1185">Reference proteome</keyword>
<sequence>MGTYTCLAGRAADDVSVVAFEPAPENRERLHCNVALNGVEATVRQEALNETTGQMGLSSRSAGDGQYALTDDQEGMQVSTVEADSLVDQNIISQPSIVKMDVEGAELRVLRRMETILEGVEALYLEVHPSRIEEYGGSTDELEARITDAGHQYKRVHERGNQYFLKAIRR</sequence>
<reference evidence="3" key="1">
    <citation type="submission" date="2016-10" db="EMBL/GenBank/DDBJ databases">
        <authorList>
            <person name="Varghese N."/>
            <person name="Submissions S."/>
        </authorList>
    </citation>
    <scope>NUCLEOTIDE SEQUENCE [LARGE SCALE GENOMIC DNA]</scope>
    <source>
        <strain evidence="3">DSM 13078</strain>
    </source>
</reference>
<dbReference type="EMBL" id="FOKW01000021">
    <property type="protein sequence ID" value="SFC75478.1"/>
    <property type="molecule type" value="Genomic_DNA"/>
</dbReference>
<proteinExistence type="predicted"/>